<comment type="caution">
    <text evidence="2">The sequence shown here is derived from an EMBL/GenBank/DDBJ whole genome shotgun (WGS) entry which is preliminary data.</text>
</comment>
<dbReference type="OrthoDB" id="7614033at2759"/>
<dbReference type="AlphaFoldDB" id="A0A0J7JW83"/>
<dbReference type="PANTHER" id="PTHR11439">
    <property type="entry name" value="GAG-POL-RELATED RETROTRANSPOSON"/>
    <property type="match status" value="1"/>
</dbReference>
<reference evidence="2 3" key="1">
    <citation type="submission" date="2015-04" db="EMBL/GenBank/DDBJ databases">
        <title>Lasius niger genome sequencing.</title>
        <authorList>
            <person name="Konorov E.A."/>
            <person name="Nikitin M.A."/>
            <person name="Kirill M.V."/>
            <person name="Chang P."/>
        </authorList>
    </citation>
    <scope>NUCLEOTIDE SEQUENCE [LARGE SCALE GENOMIC DNA]</scope>
    <source>
        <tissue evidence="2">Whole</tissue>
    </source>
</reference>
<dbReference type="Proteomes" id="UP000036403">
    <property type="component" value="Unassembled WGS sequence"/>
</dbReference>
<evidence type="ECO:0000313" key="2">
    <source>
        <dbReference type="EMBL" id="KMQ82111.1"/>
    </source>
</evidence>
<feature type="domain" description="Reverse transcriptase Ty1/copia-type" evidence="1">
    <location>
        <begin position="1"/>
        <end position="69"/>
    </location>
</feature>
<dbReference type="GO" id="GO:0071897">
    <property type="term" value="P:DNA biosynthetic process"/>
    <property type="evidence" value="ECO:0007669"/>
    <property type="project" value="UniProtKB-ARBA"/>
</dbReference>
<feature type="domain" description="Reverse transcriptase Ty1/copia-type" evidence="1">
    <location>
        <begin position="76"/>
        <end position="136"/>
    </location>
</feature>
<dbReference type="EMBL" id="LBMM01028275">
    <property type="protein sequence ID" value="KMQ82111.1"/>
    <property type="molecule type" value="Genomic_DNA"/>
</dbReference>
<dbReference type="InterPro" id="IPR013103">
    <property type="entry name" value="RVT_2"/>
</dbReference>
<dbReference type="PANTHER" id="PTHR11439:SF483">
    <property type="entry name" value="PEPTIDE SYNTHASE GLIP-LIKE, PUTATIVE (AFU_ORTHOLOGUE AFUA_3G12920)-RELATED"/>
    <property type="match status" value="1"/>
</dbReference>
<dbReference type="InterPro" id="IPR043502">
    <property type="entry name" value="DNA/RNA_pol_sf"/>
</dbReference>
<gene>
    <name evidence="2" type="ORF">RF55_24141</name>
</gene>
<evidence type="ECO:0000313" key="3">
    <source>
        <dbReference type="Proteomes" id="UP000036403"/>
    </source>
</evidence>
<evidence type="ECO:0000259" key="1">
    <source>
        <dbReference type="Pfam" id="PF07727"/>
    </source>
</evidence>
<dbReference type="SUPFAM" id="SSF56672">
    <property type="entry name" value="DNA/RNA polymerases"/>
    <property type="match status" value="1"/>
</dbReference>
<dbReference type="Pfam" id="PF07727">
    <property type="entry name" value="RVT_2"/>
    <property type="match status" value="2"/>
</dbReference>
<organism evidence="2 3">
    <name type="scientific">Lasius niger</name>
    <name type="common">Black garden ant</name>
    <dbReference type="NCBI Taxonomy" id="67767"/>
    <lineage>
        <taxon>Eukaryota</taxon>
        <taxon>Metazoa</taxon>
        <taxon>Ecdysozoa</taxon>
        <taxon>Arthropoda</taxon>
        <taxon>Hexapoda</taxon>
        <taxon>Insecta</taxon>
        <taxon>Pterygota</taxon>
        <taxon>Neoptera</taxon>
        <taxon>Endopterygota</taxon>
        <taxon>Hymenoptera</taxon>
        <taxon>Apocrita</taxon>
        <taxon>Aculeata</taxon>
        <taxon>Formicoidea</taxon>
        <taxon>Formicidae</taxon>
        <taxon>Formicinae</taxon>
        <taxon>Lasius</taxon>
        <taxon>Lasius</taxon>
    </lineage>
</organism>
<accession>A0A0J7JW83</accession>
<keyword evidence="3" id="KW-1185">Reference proteome</keyword>
<proteinExistence type="predicted"/>
<protein>
    <submittedName>
        <fullName evidence="2">Retrovirus-related pol polyprotein from transposon tnt 1-94</fullName>
    </submittedName>
</protein>
<dbReference type="PaxDb" id="67767-A0A0J7JW83"/>
<name>A0A0J7JW83_LASNI</name>
<dbReference type="STRING" id="67767.A0A0J7JW83"/>
<sequence>MHQMDVTTAYLHGDLEGEIYVKPPKEIPNQSRKIWRLKNAMYGLKQSGRAWNKRLSRALKELGLKQSKVDPCICYLKARLSEQFRMTDLGEARHFLGIRIQRNETTGELYLDQETYLRRVLERYGIRDCKPVSTPCDPNQKLTKKQMPMDSAEAEEMRNVPYREAIGSLLYASQNARPDIAYAVNLDSRFCQEPRRIHWTAVKRIFPSGN</sequence>